<keyword evidence="2" id="KW-1185">Reference proteome</keyword>
<sequence length="316" mass="36425">MHCGRQLLTHVVNGLSTAYTMTRNVKMRKAAMIFLMDIFFRDSANFEWTMSPKFFHAHNFTLSTYILTPTHWGSSLDANAPRNTRWQYMLPIPLWQYMSHNGLVIRREMQGLERREERSMVKDRDGGACWLWCKSFPNQIYPIFLIIISKNMIKLAIFSFSNKLENVCNTKGASKKDGQNMKFVNFNTVRQVMVPKMVKKDSRKSWSLLPEGECFIPKDVPKFHPAVYGGEYCKTYVIKHPLFKALLDRTEEVFGFTTGKKRLACTHNIVDGVFDKAQYLDLLMPESPLCQAGLKLVKAKLPSNKNLMPMLVSESG</sequence>
<organism evidence="1 2">
    <name type="scientific">Salix dunnii</name>
    <dbReference type="NCBI Taxonomy" id="1413687"/>
    <lineage>
        <taxon>Eukaryota</taxon>
        <taxon>Viridiplantae</taxon>
        <taxon>Streptophyta</taxon>
        <taxon>Embryophyta</taxon>
        <taxon>Tracheophyta</taxon>
        <taxon>Spermatophyta</taxon>
        <taxon>Magnoliopsida</taxon>
        <taxon>eudicotyledons</taxon>
        <taxon>Gunneridae</taxon>
        <taxon>Pentapetalae</taxon>
        <taxon>rosids</taxon>
        <taxon>fabids</taxon>
        <taxon>Malpighiales</taxon>
        <taxon>Salicaceae</taxon>
        <taxon>Saliceae</taxon>
        <taxon>Salix</taxon>
    </lineage>
</organism>
<name>A0A835JSV4_9ROSI</name>
<dbReference type="Proteomes" id="UP000657918">
    <property type="component" value="Unassembled WGS sequence"/>
</dbReference>
<dbReference type="EMBL" id="JADGMS010000010">
    <property type="protein sequence ID" value="KAF9674891.1"/>
    <property type="molecule type" value="Genomic_DNA"/>
</dbReference>
<gene>
    <name evidence="1" type="ORF">SADUNF_Sadunf10G0174300</name>
</gene>
<dbReference type="AlphaFoldDB" id="A0A835JSV4"/>
<reference evidence="1 2" key="1">
    <citation type="submission" date="2020-10" db="EMBL/GenBank/DDBJ databases">
        <title>Plant Genome Project.</title>
        <authorList>
            <person name="Zhang R.-G."/>
        </authorList>
    </citation>
    <scope>NUCLEOTIDE SEQUENCE [LARGE SCALE GENOMIC DNA]</scope>
    <source>
        <strain evidence="1">FAFU-HL-1</strain>
        <tissue evidence="1">Leaf</tissue>
    </source>
</reference>
<proteinExistence type="predicted"/>
<evidence type="ECO:0000313" key="2">
    <source>
        <dbReference type="Proteomes" id="UP000657918"/>
    </source>
</evidence>
<dbReference type="OrthoDB" id="10588621at2759"/>
<accession>A0A835JSV4</accession>
<comment type="caution">
    <text evidence="1">The sequence shown here is derived from an EMBL/GenBank/DDBJ whole genome shotgun (WGS) entry which is preliminary data.</text>
</comment>
<protein>
    <submittedName>
        <fullName evidence="1">Uncharacterized protein</fullName>
    </submittedName>
</protein>
<evidence type="ECO:0000313" key="1">
    <source>
        <dbReference type="EMBL" id="KAF9674891.1"/>
    </source>
</evidence>